<organism evidence="3 4">
    <name type="scientific">Fusarium globosum</name>
    <dbReference type="NCBI Taxonomy" id="78864"/>
    <lineage>
        <taxon>Eukaryota</taxon>
        <taxon>Fungi</taxon>
        <taxon>Dikarya</taxon>
        <taxon>Ascomycota</taxon>
        <taxon>Pezizomycotina</taxon>
        <taxon>Sordariomycetes</taxon>
        <taxon>Hypocreomycetidae</taxon>
        <taxon>Hypocreales</taxon>
        <taxon>Nectriaceae</taxon>
        <taxon>Fusarium</taxon>
        <taxon>Fusarium fujikuroi species complex</taxon>
    </lineage>
</organism>
<dbReference type="SUPFAM" id="SSF54556">
    <property type="entry name" value="Chitinase insertion domain"/>
    <property type="match status" value="1"/>
</dbReference>
<dbReference type="AlphaFoldDB" id="A0A8H6DCH2"/>
<name>A0A8H6DCH2_9HYPO</name>
<dbReference type="EMBL" id="JAAQPF010000169">
    <property type="protein sequence ID" value="KAF5712466.1"/>
    <property type="molecule type" value="Genomic_DNA"/>
</dbReference>
<gene>
    <name evidence="3" type="ORF">FGLOB1_4514</name>
</gene>
<dbReference type="Pfam" id="PF06985">
    <property type="entry name" value="HET"/>
    <property type="match status" value="1"/>
</dbReference>
<proteinExistence type="predicted"/>
<sequence length="782" mass="87742">MSDYDPFDRNMRVCVQRNGEINDVRYCNLMLPRSGPESPGPHSDIKGLMSWPRICGVLTDEEIAHTMQTDSSWTSKPRGCRLRITFTDEESDDDSDDPTNVEENKGSWESRKIPGKNRKRADLTSVDPCVCLDSNGVGTSFMLSLGLLIKTPSPGRVTPSPGRVTPSPGRVTQMVLEENTNRTLVQLPPAWNCDSFIILAKVFSIIAIALERVEFLGAHSEMGEALVKARSEIQDELLNSLEAEINDTNKLQIAAPVLPFLPLDRLCGGSQPLTLDRLQGLVSRVVPYYAVAPRSEVHRGSCGCLLPGGLAEADKGAHISEVKVTPRRFYDALRSSEAHLKDRIVTRPADEPVESYIALSYPWKSYDSGELERIIAKVHEVLKHRYYWVDRWCIDQDSYEDKETEVPKMKDYYSNAEHTLILPGMPFPLEMAQLEAEGPKVRIYSPELVQQVKQIWESCEWRKRCWTLQEAIMSKQCTFWTGQESAPLIDSSQLVSILCSSPFGNSHINTLPHLAMEVGHTDKTTLAAMSATIADPTEESIYQRAIIRCLSHGTILDANACKRPLAVLLDKIRGREATLELDEYYSLFSMASDKLPAVDYRIDPTQLVERIIGTGALGANILLTSTRQDPVANMSWLPSMCAQREYSMIGAGINAAHPHISEGAMVVAAFPVRMKIADDDNSEYFAAGTELYTVYSYPTEKPFDVDMEFTIRRRLKKASHYLFIQPVKWDRSVFTSGLILLATEEKQPGEHRVIDASIMDNMTQHIFLQNDHFGHGRTIRLL</sequence>
<evidence type="ECO:0000259" key="2">
    <source>
        <dbReference type="Pfam" id="PF06985"/>
    </source>
</evidence>
<dbReference type="PANTHER" id="PTHR24148:SF64">
    <property type="entry name" value="HETEROKARYON INCOMPATIBILITY DOMAIN-CONTAINING PROTEIN"/>
    <property type="match status" value="1"/>
</dbReference>
<feature type="region of interest" description="Disordered" evidence="1">
    <location>
        <begin position="86"/>
        <end position="119"/>
    </location>
</feature>
<reference evidence="3 4" key="1">
    <citation type="submission" date="2020-05" db="EMBL/GenBank/DDBJ databases">
        <title>Identification and distribution of gene clusters putatively required for synthesis of sphingolipid metabolism inhibitors in phylogenetically diverse species of the filamentous fungus Fusarium.</title>
        <authorList>
            <person name="Kim H.-S."/>
            <person name="Busman M."/>
            <person name="Brown D.W."/>
            <person name="Divon H."/>
            <person name="Uhlig S."/>
            <person name="Proctor R.H."/>
        </authorList>
    </citation>
    <scope>NUCLEOTIDE SEQUENCE [LARGE SCALE GENOMIC DNA]</scope>
    <source>
        <strain evidence="3 4">NRRL 26131</strain>
    </source>
</reference>
<dbReference type="InterPro" id="IPR010730">
    <property type="entry name" value="HET"/>
</dbReference>
<evidence type="ECO:0000313" key="3">
    <source>
        <dbReference type="EMBL" id="KAF5712466.1"/>
    </source>
</evidence>
<dbReference type="InterPro" id="IPR029070">
    <property type="entry name" value="Chitinase_insertion_sf"/>
</dbReference>
<feature type="compositionally biased region" description="Acidic residues" evidence="1">
    <location>
        <begin position="87"/>
        <end position="100"/>
    </location>
</feature>
<keyword evidence="4" id="KW-1185">Reference proteome</keyword>
<dbReference type="PANTHER" id="PTHR24148">
    <property type="entry name" value="ANKYRIN REPEAT DOMAIN-CONTAINING PROTEIN 39 HOMOLOG-RELATED"/>
    <property type="match status" value="1"/>
</dbReference>
<feature type="domain" description="Heterokaryon incompatibility" evidence="2">
    <location>
        <begin position="371"/>
        <end position="470"/>
    </location>
</feature>
<accession>A0A8H6DCH2</accession>
<dbReference type="Proteomes" id="UP000532311">
    <property type="component" value="Unassembled WGS sequence"/>
</dbReference>
<protein>
    <submittedName>
        <fullName evidence="3">Het domain-containing protein</fullName>
    </submittedName>
</protein>
<evidence type="ECO:0000256" key="1">
    <source>
        <dbReference type="SAM" id="MobiDB-lite"/>
    </source>
</evidence>
<feature type="compositionally biased region" description="Basic and acidic residues" evidence="1">
    <location>
        <begin position="102"/>
        <end position="112"/>
    </location>
</feature>
<comment type="caution">
    <text evidence="3">The sequence shown here is derived from an EMBL/GenBank/DDBJ whole genome shotgun (WGS) entry which is preliminary data.</text>
</comment>
<dbReference type="InterPro" id="IPR052895">
    <property type="entry name" value="HetReg/Transcr_Mod"/>
</dbReference>
<evidence type="ECO:0000313" key="4">
    <source>
        <dbReference type="Proteomes" id="UP000532311"/>
    </source>
</evidence>